<evidence type="ECO:0000256" key="2">
    <source>
        <dbReference type="ARBA" id="ARBA00022448"/>
    </source>
</evidence>
<dbReference type="InterPro" id="IPR055348">
    <property type="entry name" value="DctQ"/>
</dbReference>
<evidence type="ECO:0000256" key="1">
    <source>
        <dbReference type="ARBA" id="ARBA00004429"/>
    </source>
</evidence>
<feature type="transmembrane region" description="Helical" evidence="8">
    <location>
        <begin position="20"/>
        <end position="43"/>
    </location>
</feature>
<dbReference type="InterPro" id="IPR007387">
    <property type="entry name" value="TRAP_DctQ"/>
</dbReference>
<keyword evidence="2" id="KW-0813">Transport</keyword>
<dbReference type="AlphaFoldDB" id="A0A381Y7M2"/>
<comment type="subcellular location">
    <subcellularLocation>
        <location evidence="1">Cell inner membrane</location>
        <topology evidence="1">Multi-pass membrane protein</topology>
    </subcellularLocation>
</comment>
<feature type="transmembrane region" description="Helical" evidence="8">
    <location>
        <begin position="136"/>
        <end position="157"/>
    </location>
</feature>
<keyword evidence="3" id="KW-1003">Cell membrane</keyword>
<evidence type="ECO:0000256" key="6">
    <source>
        <dbReference type="ARBA" id="ARBA00022989"/>
    </source>
</evidence>
<dbReference type="EMBL" id="UINC01017585">
    <property type="protein sequence ID" value="SVA73069.1"/>
    <property type="molecule type" value="Genomic_DNA"/>
</dbReference>
<accession>A0A381Y7M2</accession>
<evidence type="ECO:0000256" key="7">
    <source>
        <dbReference type="ARBA" id="ARBA00023136"/>
    </source>
</evidence>
<evidence type="ECO:0000256" key="5">
    <source>
        <dbReference type="ARBA" id="ARBA00022692"/>
    </source>
</evidence>
<keyword evidence="7 8" id="KW-0472">Membrane</keyword>
<feature type="transmembrane region" description="Helical" evidence="8">
    <location>
        <begin position="49"/>
        <end position="70"/>
    </location>
</feature>
<evidence type="ECO:0000256" key="8">
    <source>
        <dbReference type="SAM" id="Phobius"/>
    </source>
</evidence>
<feature type="non-terminal residue" evidence="10">
    <location>
        <position position="1"/>
    </location>
</feature>
<dbReference type="PANTHER" id="PTHR35011">
    <property type="entry name" value="2,3-DIKETO-L-GULONATE TRAP TRANSPORTER SMALL PERMEASE PROTEIN YIAM"/>
    <property type="match status" value="1"/>
</dbReference>
<dbReference type="PANTHER" id="PTHR35011:SF2">
    <property type="entry name" value="2,3-DIKETO-L-GULONATE TRAP TRANSPORTER SMALL PERMEASE PROTEIN YIAM"/>
    <property type="match status" value="1"/>
</dbReference>
<dbReference type="GO" id="GO:0005886">
    <property type="term" value="C:plasma membrane"/>
    <property type="evidence" value="ECO:0007669"/>
    <property type="project" value="UniProtKB-SubCell"/>
</dbReference>
<proteinExistence type="predicted"/>
<evidence type="ECO:0000259" key="9">
    <source>
        <dbReference type="Pfam" id="PF04290"/>
    </source>
</evidence>
<name>A0A381Y7M2_9ZZZZ</name>
<protein>
    <recommendedName>
        <fullName evidence="9">Tripartite ATP-independent periplasmic transporters DctQ component domain-containing protein</fullName>
    </recommendedName>
</protein>
<sequence>VSIVDLVNRLLGVCERLFHVLANACLAVMLGLNIVNIALRAITDKGITWVFPWTVVLFVWMTFFGFFVLYRKRRDITIDFLVDRLGAWAHFASRLLVNSIVLVLMSVMLWHAPAIYEQQVGTIEMVGLERYTMSTPLFVSCVLIFIDFVIDTIYAVAGRQKPGNGPVGDI</sequence>
<keyword evidence="5 8" id="KW-0812">Transmembrane</keyword>
<dbReference type="GO" id="GO:0015740">
    <property type="term" value="P:C4-dicarboxylate transport"/>
    <property type="evidence" value="ECO:0007669"/>
    <property type="project" value="TreeGrafter"/>
</dbReference>
<reference evidence="10" key="1">
    <citation type="submission" date="2018-05" db="EMBL/GenBank/DDBJ databases">
        <authorList>
            <person name="Lanie J.A."/>
            <person name="Ng W.-L."/>
            <person name="Kazmierczak K.M."/>
            <person name="Andrzejewski T.M."/>
            <person name="Davidsen T.M."/>
            <person name="Wayne K.J."/>
            <person name="Tettelin H."/>
            <person name="Glass J.I."/>
            <person name="Rusch D."/>
            <person name="Podicherti R."/>
            <person name="Tsui H.-C.T."/>
            <person name="Winkler M.E."/>
        </authorList>
    </citation>
    <scope>NUCLEOTIDE SEQUENCE</scope>
</reference>
<feature type="domain" description="Tripartite ATP-independent periplasmic transporters DctQ component" evidence="9">
    <location>
        <begin position="30"/>
        <end position="153"/>
    </location>
</feature>
<dbReference type="Pfam" id="PF04290">
    <property type="entry name" value="DctQ"/>
    <property type="match status" value="1"/>
</dbReference>
<keyword evidence="4" id="KW-0997">Cell inner membrane</keyword>
<dbReference type="GO" id="GO:0022857">
    <property type="term" value="F:transmembrane transporter activity"/>
    <property type="evidence" value="ECO:0007669"/>
    <property type="project" value="TreeGrafter"/>
</dbReference>
<gene>
    <name evidence="10" type="ORF">METZ01_LOCUS125923</name>
</gene>
<evidence type="ECO:0000313" key="10">
    <source>
        <dbReference type="EMBL" id="SVA73069.1"/>
    </source>
</evidence>
<evidence type="ECO:0000256" key="3">
    <source>
        <dbReference type="ARBA" id="ARBA00022475"/>
    </source>
</evidence>
<organism evidence="10">
    <name type="scientific">marine metagenome</name>
    <dbReference type="NCBI Taxonomy" id="408172"/>
    <lineage>
        <taxon>unclassified sequences</taxon>
        <taxon>metagenomes</taxon>
        <taxon>ecological metagenomes</taxon>
    </lineage>
</organism>
<keyword evidence="6 8" id="KW-1133">Transmembrane helix</keyword>
<evidence type="ECO:0000256" key="4">
    <source>
        <dbReference type="ARBA" id="ARBA00022519"/>
    </source>
</evidence>
<feature type="transmembrane region" description="Helical" evidence="8">
    <location>
        <begin position="91"/>
        <end position="116"/>
    </location>
</feature>